<accession>A0A542XEC5</accession>
<comment type="caution">
    <text evidence="5">The sequence shown here is derived from an EMBL/GenBank/DDBJ whole genome shotgun (WGS) entry which is preliminary data.</text>
</comment>
<dbReference type="PANTHER" id="PTHR44196:SF1">
    <property type="entry name" value="DEHYDROGENASE_REDUCTASE SDR FAMILY MEMBER 7B"/>
    <property type="match status" value="1"/>
</dbReference>
<dbReference type="AlphaFoldDB" id="A0A542XEC5"/>
<dbReference type="Pfam" id="PF00106">
    <property type="entry name" value="adh_short"/>
    <property type="match status" value="1"/>
</dbReference>
<dbReference type="Gene3D" id="3.40.50.720">
    <property type="entry name" value="NAD(P)-binding Rossmann-like Domain"/>
    <property type="match status" value="1"/>
</dbReference>
<dbReference type="InterPro" id="IPR057326">
    <property type="entry name" value="KR_dom"/>
</dbReference>
<feature type="region of interest" description="Disordered" evidence="3">
    <location>
        <begin position="304"/>
        <end position="324"/>
    </location>
</feature>
<evidence type="ECO:0000259" key="4">
    <source>
        <dbReference type="SMART" id="SM00822"/>
    </source>
</evidence>
<gene>
    <name evidence="5" type="ORF">FB554_2295</name>
</gene>
<dbReference type="SMART" id="SM00822">
    <property type="entry name" value="PKS_KR"/>
    <property type="match status" value="1"/>
</dbReference>
<evidence type="ECO:0000313" key="5">
    <source>
        <dbReference type="EMBL" id="TQL34136.1"/>
    </source>
</evidence>
<evidence type="ECO:0000256" key="1">
    <source>
        <dbReference type="ARBA" id="ARBA00006484"/>
    </source>
</evidence>
<dbReference type="GO" id="GO:0016020">
    <property type="term" value="C:membrane"/>
    <property type="evidence" value="ECO:0007669"/>
    <property type="project" value="TreeGrafter"/>
</dbReference>
<dbReference type="PROSITE" id="PS00061">
    <property type="entry name" value="ADH_SHORT"/>
    <property type="match status" value="1"/>
</dbReference>
<name>A0A542XEC5_9MICO</name>
<organism evidence="5 6">
    <name type="scientific">Barrientosiimonas humi</name>
    <dbReference type="NCBI Taxonomy" id="999931"/>
    <lineage>
        <taxon>Bacteria</taxon>
        <taxon>Bacillati</taxon>
        <taxon>Actinomycetota</taxon>
        <taxon>Actinomycetes</taxon>
        <taxon>Micrococcales</taxon>
        <taxon>Dermacoccaceae</taxon>
        <taxon>Barrientosiimonas</taxon>
    </lineage>
</organism>
<keyword evidence="2" id="KW-0560">Oxidoreductase</keyword>
<protein>
    <submittedName>
        <fullName evidence="5">Short-subunit dehydrogenase</fullName>
    </submittedName>
</protein>
<comment type="similarity">
    <text evidence="1">Belongs to the short-chain dehydrogenases/reductases (SDR) family.</text>
</comment>
<feature type="domain" description="Ketoreductase" evidence="4">
    <location>
        <begin position="11"/>
        <end position="194"/>
    </location>
</feature>
<dbReference type="CDD" id="cd05233">
    <property type="entry name" value="SDR_c"/>
    <property type="match status" value="1"/>
</dbReference>
<sequence length="324" mass="33853">MVDADVTAAAPVALVVGGSRGLGLLAARELQRRGHQVVIAARDAAELDRAATDLARTGEVTTHVCDVRDADEVQRLVDRVEERTGPIRVALTVAGIIQAGPAEAMTLEHFRDAIDTMTWGPIHVAWAVLPRMRARHRGAIGTVTSVGGMVSPPHLLPYATAKFGAVGFSDGLAAALSGTGVTATTIVPGLMRTGSHLRAQFTGDAAKEYAWFGPGASLPVLSMDAERAARRIVDGVLDGKPMVTLTPLTWVGIRVRGLAPATTTRVMGLVGRLLPDSSGPATDGAVEGRHARRDLGSRVVNTLTTLGDRAAGRNNEKPSPSVDP</sequence>
<dbReference type="PRINTS" id="PR00081">
    <property type="entry name" value="GDHRDH"/>
</dbReference>
<evidence type="ECO:0000256" key="2">
    <source>
        <dbReference type="ARBA" id="ARBA00023002"/>
    </source>
</evidence>
<dbReference type="SUPFAM" id="SSF51735">
    <property type="entry name" value="NAD(P)-binding Rossmann-fold domains"/>
    <property type="match status" value="1"/>
</dbReference>
<dbReference type="PANTHER" id="PTHR44196">
    <property type="entry name" value="DEHYDROGENASE/REDUCTASE SDR FAMILY MEMBER 7B"/>
    <property type="match status" value="1"/>
</dbReference>
<dbReference type="OrthoDB" id="151996at2"/>
<dbReference type="EMBL" id="VFOK01000001">
    <property type="protein sequence ID" value="TQL34136.1"/>
    <property type="molecule type" value="Genomic_DNA"/>
</dbReference>
<keyword evidence="6" id="KW-1185">Reference proteome</keyword>
<dbReference type="Proteomes" id="UP000318336">
    <property type="component" value="Unassembled WGS sequence"/>
</dbReference>
<evidence type="ECO:0000256" key="3">
    <source>
        <dbReference type="SAM" id="MobiDB-lite"/>
    </source>
</evidence>
<evidence type="ECO:0000313" key="6">
    <source>
        <dbReference type="Proteomes" id="UP000318336"/>
    </source>
</evidence>
<dbReference type="InterPro" id="IPR002347">
    <property type="entry name" value="SDR_fam"/>
</dbReference>
<reference evidence="5 6" key="1">
    <citation type="submission" date="2019-06" db="EMBL/GenBank/DDBJ databases">
        <title>Sequencing the genomes of 1000 actinobacteria strains.</title>
        <authorList>
            <person name="Klenk H.-P."/>
        </authorList>
    </citation>
    <scope>NUCLEOTIDE SEQUENCE [LARGE SCALE GENOMIC DNA]</scope>
    <source>
        <strain evidence="5 6">DSM 24617</strain>
    </source>
</reference>
<dbReference type="InterPro" id="IPR036291">
    <property type="entry name" value="NAD(P)-bd_dom_sf"/>
</dbReference>
<proteinExistence type="inferred from homology"/>
<dbReference type="InterPro" id="IPR020904">
    <property type="entry name" value="Sc_DH/Rdtase_CS"/>
</dbReference>
<dbReference type="GO" id="GO:0016491">
    <property type="term" value="F:oxidoreductase activity"/>
    <property type="evidence" value="ECO:0007669"/>
    <property type="project" value="UniProtKB-KW"/>
</dbReference>
<dbReference type="RefSeq" id="WP_142006187.1">
    <property type="nucleotide sequence ID" value="NZ_CAJTBP010000001.1"/>
</dbReference>